<proteinExistence type="predicted"/>
<evidence type="ECO:0000313" key="5">
    <source>
        <dbReference type="EMBL" id="ORX62271.1"/>
    </source>
</evidence>
<protein>
    <submittedName>
        <fullName evidence="5">Ubiquitin-like protein</fullName>
    </submittedName>
</protein>
<evidence type="ECO:0000256" key="1">
    <source>
        <dbReference type="ARBA" id="ARBA00004514"/>
    </source>
</evidence>
<organism evidence="5 6">
    <name type="scientific">Hesseltinella vesiculosa</name>
    <dbReference type="NCBI Taxonomy" id="101127"/>
    <lineage>
        <taxon>Eukaryota</taxon>
        <taxon>Fungi</taxon>
        <taxon>Fungi incertae sedis</taxon>
        <taxon>Mucoromycota</taxon>
        <taxon>Mucoromycotina</taxon>
        <taxon>Mucoromycetes</taxon>
        <taxon>Mucorales</taxon>
        <taxon>Cunninghamellaceae</taxon>
        <taxon>Hesseltinella</taxon>
    </lineage>
</organism>
<dbReference type="AlphaFoldDB" id="A0A1X2GW45"/>
<keyword evidence="2" id="KW-0963">Cytoplasm</keyword>
<accession>A0A1X2GW45</accession>
<dbReference type="PRINTS" id="PR00348">
    <property type="entry name" value="UBIQUITIN"/>
</dbReference>
<dbReference type="Pfam" id="PF00240">
    <property type="entry name" value="ubiquitin"/>
    <property type="match status" value="1"/>
</dbReference>
<dbReference type="OrthoDB" id="428577at2759"/>
<dbReference type="PANTHER" id="PTHR46555">
    <property type="entry name" value="UBIQUITIN-LIKE PROTEIN 4A"/>
    <property type="match status" value="1"/>
</dbReference>
<dbReference type="GO" id="GO:0006620">
    <property type="term" value="P:post-translational protein targeting to endoplasmic reticulum membrane"/>
    <property type="evidence" value="ECO:0007669"/>
    <property type="project" value="InterPro"/>
</dbReference>
<dbReference type="FunFam" id="3.10.20.90:FF:000205">
    <property type="entry name" value="2'-5'-oligoadenylate synthase-like protein 2"/>
    <property type="match status" value="1"/>
</dbReference>
<comment type="caution">
    <text evidence="5">The sequence shown here is derived from an EMBL/GenBank/DDBJ whole genome shotgun (WGS) entry which is preliminary data.</text>
</comment>
<dbReference type="GO" id="GO:0071816">
    <property type="term" value="P:tail-anchored membrane protein insertion into ER membrane"/>
    <property type="evidence" value="ECO:0007669"/>
    <property type="project" value="TreeGrafter"/>
</dbReference>
<dbReference type="GO" id="GO:0071818">
    <property type="term" value="C:BAT3 complex"/>
    <property type="evidence" value="ECO:0007669"/>
    <property type="project" value="TreeGrafter"/>
</dbReference>
<name>A0A1X2GW45_9FUNG</name>
<dbReference type="SMART" id="SM00213">
    <property type="entry name" value="UBQ"/>
    <property type="match status" value="1"/>
</dbReference>
<sequence length="206" mass="23235">MATITNEQEYIDQYLKELSTRSVRFDKDYLSRTLPDPLLVKKLPQVKHIEEESTTPKKRSGSDDALEISVKILKPASQFKITRLAADTTILELKQRIYQQQMVPVKQQRLLLKGKVLTDDKTLADYQMTKDTTLHLMIKAAPASTTDDAAPAATPTSQPAPATLSHEARQTLTSDVFWSSIQQTLEQHLSVADSELVLSQWKKTQL</sequence>
<dbReference type="InterPro" id="IPR029071">
    <property type="entry name" value="Ubiquitin-like_domsf"/>
</dbReference>
<dbReference type="EMBL" id="MCGT01000002">
    <property type="protein sequence ID" value="ORX62271.1"/>
    <property type="molecule type" value="Genomic_DNA"/>
</dbReference>
<evidence type="ECO:0000313" key="6">
    <source>
        <dbReference type="Proteomes" id="UP000242146"/>
    </source>
</evidence>
<dbReference type="PROSITE" id="PS50053">
    <property type="entry name" value="UBIQUITIN_2"/>
    <property type="match status" value="1"/>
</dbReference>
<reference evidence="5 6" key="1">
    <citation type="submission" date="2016-07" db="EMBL/GenBank/DDBJ databases">
        <title>Pervasive Adenine N6-methylation of Active Genes in Fungi.</title>
        <authorList>
            <consortium name="DOE Joint Genome Institute"/>
            <person name="Mondo S.J."/>
            <person name="Dannebaum R.O."/>
            <person name="Kuo R.C."/>
            <person name="Labutti K."/>
            <person name="Haridas S."/>
            <person name="Kuo A."/>
            <person name="Salamov A."/>
            <person name="Ahrendt S.R."/>
            <person name="Lipzen A."/>
            <person name="Sullivan W."/>
            <person name="Andreopoulos W.B."/>
            <person name="Clum A."/>
            <person name="Lindquist E."/>
            <person name="Daum C."/>
            <person name="Ramamoorthy G.K."/>
            <person name="Gryganskyi A."/>
            <person name="Culley D."/>
            <person name="Magnuson J.K."/>
            <person name="James T.Y."/>
            <person name="O'Malley M.A."/>
            <person name="Stajich J.E."/>
            <person name="Spatafora J.W."/>
            <person name="Visel A."/>
            <person name="Grigoriev I.V."/>
        </authorList>
    </citation>
    <scope>NUCLEOTIDE SEQUENCE [LARGE SCALE GENOMIC DNA]</scope>
    <source>
        <strain evidence="5 6">NRRL 3301</strain>
    </source>
</reference>
<dbReference type="InterPro" id="IPR000626">
    <property type="entry name" value="Ubiquitin-like_dom"/>
</dbReference>
<gene>
    <name evidence="5" type="ORF">DM01DRAFT_1331721</name>
</gene>
<feature type="compositionally biased region" description="Low complexity" evidence="3">
    <location>
        <begin position="145"/>
        <end position="163"/>
    </location>
</feature>
<feature type="region of interest" description="Disordered" evidence="3">
    <location>
        <begin position="145"/>
        <end position="165"/>
    </location>
</feature>
<evidence type="ECO:0000256" key="2">
    <source>
        <dbReference type="ARBA" id="ARBA00022490"/>
    </source>
</evidence>
<keyword evidence="6" id="KW-1185">Reference proteome</keyword>
<evidence type="ECO:0000259" key="4">
    <source>
        <dbReference type="PROSITE" id="PS50053"/>
    </source>
</evidence>
<dbReference type="Gene3D" id="3.10.20.90">
    <property type="entry name" value="Phosphatidylinositol 3-kinase Catalytic Subunit, Chain A, domain 1"/>
    <property type="match status" value="1"/>
</dbReference>
<feature type="domain" description="Ubiquitin-like" evidence="4">
    <location>
        <begin position="66"/>
        <end position="143"/>
    </location>
</feature>
<dbReference type="InterPro" id="IPR047154">
    <property type="entry name" value="UBL4A-like"/>
</dbReference>
<evidence type="ECO:0000256" key="3">
    <source>
        <dbReference type="SAM" id="MobiDB-lite"/>
    </source>
</evidence>
<dbReference type="Proteomes" id="UP000242146">
    <property type="component" value="Unassembled WGS sequence"/>
</dbReference>
<dbReference type="InterPro" id="IPR019956">
    <property type="entry name" value="Ubiquitin_dom"/>
</dbReference>
<dbReference type="STRING" id="101127.A0A1X2GW45"/>
<dbReference type="SUPFAM" id="SSF54236">
    <property type="entry name" value="Ubiquitin-like"/>
    <property type="match status" value="1"/>
</dbReference>
<dbReference type="PANTHER" id="PTHR46555:SF1">
    <property type="entry name" value="UBIQUITIN-LIKE PROTEIN 4A"/>
    <property type="match status" value="1"/>
</dbReference>
<comment type="subcellular location">
    <subcellularLocation>
        <location evidence="1">Cytoplasm</location>
        <location evidence="1">Cytosol</location>
    </subcellularLocation>
</comment>
<dbReference type="GO" id="GO:0051087">
    <property type="term" value="F:protein-folding chaperone binding"/>
    <property type="evidence" value="ECO:0007669"/>
    <property type="project" value="TreeGrafter"/>
</dbReference>